<dbReference type="AlphaFoldDB" id="A0A8H6TMR6"/>
<dbReference type="EMBL" id="JACAZE010000003">
    <property type="protein sequence ID" value="KAF7319557.1"/>
    <property type="molecule type" value="Genomic_DNA"/>
</dbReference>
<dbReference type="Proteomes" id="UP000613580">
    <property type="component" value="Unassembled WGS sequence"/>
</dbReference>
<feature type="region of interest" description="Disordered" evidence="1">
    <location>
        <begin position="87"/>
        <end position="121"/>
    </location>
</feature>
<protein>
    <submittedName>
        <fullName evidence="4">Uncharacterized protein</fullName>
    </submittedName>
</protein>
<accession>A0A8H6TMR6</accession>
<reference evidence="4" key="1">
    <citation type="submission" date="2020-05" db="EMBL/GenBank/DDBJ databases">
        <title>Mycena genomes resolve the evolution of fungal bioluminescence.</title>
        <authorList>
            <person name="Tsai I.J."/>
        </authorList>
    </citation>
    <scope>NUCLEOTIDE SEQUENCE</scope>
    <source>
        <strain evidence="4">110903Hualien_Pintung</strain>
    </source>
</reference>
<evidence type="ECO:0000256" key="1">
    <source>
        <dbReference type="SAM" id="MobiDB-lite"/>
    </source>
</evidence>
<dbReference type="Pfam" id="PF25871">
    <property type="entry name" value="HTH_76"/>
    <property type="match status" value="1"/>
</dbReference>
<proteinExistence type="predicted"/>
<evidence type="ECO:0000259" key="2">
    <source>
        <dbReference type="Pfam" id="PF17733"/>
    </source>
</evidence>
<gene>
    <name evidence="4" type="ORF">HMN09_00295300</name>
</gene>
<organism evidence="4 5">
    <name type="scientific">Mycena chlorophos</name>
    <name type="common">Agaric fungus</name>
    <name type="synonym">Agaricus chlorophos</name>
    <dbReference type="NCBI Taxonomy" id="658473"/>
    <lineage>
        <taxon>Eukaryota</taxon>
        <taxon>Fungi</taxon>
        <taxon>Dikarya</taxon>
        <taxon>Basidiomycota</taxon>
        <taxon>Agaricomycotina</taxon>
        <taxon>Agaricomycetes</taxon>
        <taxon>Agaricomycetidae</taxon>
        <taxon>Agaricales</taxon>
        <taxon>Marasmiineae</taxon>
        <taxon>Mycenaceae</taxon>
        <taxon>Mycena</taxon>
    </lineage>
</organism>
<evidence type="ECO:0000313" key="5">
    <source>
        <dbReference type="Proteomes" id="UP000613580"/>
    </source>
</evidence>
<feature type="compositionally biased region" description="Pro residues" evidence="1">
    <location>
        <begin position="89"/>
        <end position="109"/>
    </location>
</feature>
<dbReference type="PANTHER" id="PTHR36855:SF1">
    <property type="entry name" value="PEROXISOME MEMBRANE ANCHOR PROTEIN PEX14P N-TERMINAL DOMAIN-CONTAINING PROTEIN"/>
    <property type="match status" value="1"/>
</dbReference>
<feature type="region of interest" description="Disordered" evidence="1">
    <location>
        <begin position="144"/>
        <end position="166"/>
    </location>
</feature>
<keyword evidence="5" id="KW-1185">Reference proteome</keyword>
<feature type="domain" description="Peroxisomal membrane protein PEX14-like KPWE" evidence="2">
    <location>
        <begin position="125"/>
        <end position="171"/>
    </location>
</feature>
<sequence>MDSESSTASSSNLTALEQYASFPFDDDDEYQNGLDSLIAGGVLDNNPPEDIKQEILRRTRVFYFNQVTNQELSLDAVREYELAHAAVPAAPPRPEPEPEAPAPVPPPTAIPNGAMTDASDSEPVVLSFAQLKALIEAGKEDEIPNNKVIPDGLNDEAPSMSAAPVRRKPWEVVVPVEAQAEMVA</sequence>
<dbReference type="OrthoDB" id="9936937at2759"/>
<dbReference type="InterPro" id="IPR058841">
    <property type="entry name" value="HTH_76"/>
</dbReference>
<feature type="domain" description="PEX14-like helix-turn-helix" evidence="3">
    <location>
        <begin position="16"/>
        <end position="84"/>
    </location>
</feature>
<dbReference type="Pfam" id="PF17733">
    <property type="entry name" value="KPWE_dom"/>
    <property type="match status" value="1"/>
</dbReference>
<evidence type="ECO:0000313" key="4">
    <source>
        <dbReference type="EMBL" id="KAF7319557.1"/>
    </source>
</evidence>
<evidence type="ECO:0000259" key="3">
    <source>
        <dbReference type="Pfam" id="PF25871"/>
    </source>
</evidence>
<dbReference type="PANTHER" id="PTHR36855">
    <property type="entry name" value="CHROMOSOME 10, WHOLE GENOME SHOTGUN SEQUENCE"/>
    <property type="match status" value="1"/>
</dbReference>
<comment type="caution">
    <text evidence="4">The sequence shown here is derived from an EMBL/GenBank/DDBJ whole genome shotgun (WGS) entry which is preliminary data.</text>
</comment>
<dbReference type="InterPro" id="IPR040554">
    <property type="entry name" value="KPWE_PEX14_dom"/>
</dbReference>
<name>A0A8H6TMR6_MYCCL</name>